<dbReference type="AlphaFoldDB" id="A0AA42QCX6"/>
<feature type="region of interest" description="Disordered" evidence="1">
    <location>
        <begin position="1"/>
        <end position="20"/>
    </location>
</feature>
<reference evidence="2" key="1">
    <citation type="submission" date="2022-09" db="EMBL/GenBank/DDBJ databases">
        <title>Intensive care unit water sources are persistently colonized with multi-drug resistant bacteria and are the site of extensive horizontal gene transfer of antibiotic resistance genes.</title>
        <authorList>
            <person name="Diorio-Toth L."/>
        </authorList>
    </citation>
    <scope>NUCLEOTIDE SEQUENCE</scope>
    <source>
        <strain evidence="2">GD03704</strain>
    </source>
</reference>
<dbReference type="Proteomes" id="UP001161697">
    <property type="component" value="Unassembled WGS sequence"/>
</dbReference>
<evidence type="ECO:0000313" key="2">
    <source>
        <dbReference type="EMBL" id="MDH1341529.1"/>
    </source>
</evidence>
<evidence type="ECO:0000256" key="1">
    <source>
        <dbReference type="SAM" id="MobiDB-lite"/>
    </source>
</evidence>
<dbReference type="RefSeq" id="WP_279533368.1">
    <property type="nucleotide sequence ID" value="NZ_CP104579.1"/>
</dbReference>
<proteinExistence type="predicted"/>
<accession>A0AA42QCX6</accession>
<evidence type="ECO:0000313" key="3">
    <source>
        <dbReference type="Proteomes" id="UP001161697"/>
    </source>
</evidence>
<sequence length="174" mass="19278">MADNQNYPIPSGAPDSAGVPLTATETSELLHCRLERMRLLRKERDPLIQAELYSQLQYFSRRLPDAIGAVEPLQAYVPALEYDAELLRHFWQAIDQLQAQGQAINHSCAPSRLALHLNTLAPLLAAAPFRLGLDGELRRALKASESPAFLGIGKVHSAITSKSAHCWIFRRVAD</sequence>
<gene>
    <name evidence="2" type="ORF">N5J11_20535</name>
</gene>
<protein>
    <submittedName>
        <fullName evidence="2">Uncharacterized protein</fullName>
    </submittedName>
</protein>
<organism evidence="2 3">
    <name type="scientific">Ectopseudomonas oleovorans</name>
    <name type="common">Pseudomonas oleovorans</name>
    <dbReference type="NCBI Taxonomy" id="301"/>
    <lineage>
        <taxon>Bacteria</taxon>
        <taxon>Pseudomonadati</taxon>
        <taxon>Pseudomonadota</taxon>
        <taxon>Gammaproteobacteria</taxon>
        <taxon>Pseudomonadales</taxon>
        <taxon>Pseudomonadaceae</taxon>
        <taxon>Ectopseudomonas</taxon>
    </lineage>
</organism>
<dbReference type="EMBL" id="JAOCJE010000001">
    <property type="protein sequence ID" value="MDH1341529.1"/>
    <property type="molecule type" value="Genomic_DNA"/>
</dbReference>
<name>A0AA42QCX6_ECTOL</name>
<comment type="caution">
    <text evidence="2">The sequence shown here is derived from an EMBL/GenBank/DDBJ whole genome shotgun (WGS) entry which is preliminary data.</text>
</comment>